<dbReference type="Proteomes" id="UP000596742">
    <property type="component" value="Unassembled WGS sequence"/>
</dbReference>
<dbReference type="AlphaFoldDB" id="A0A8B6H7P4"/>
<feature type="signal peptide" evidence="1">
    <location>
        <begin position="1"/>
        <end position="18"/>
    </location>
</feature>
<accession>A0A8B6H7P4</accession>
<gene>
    <name evidence="2" type="ORF">MGAL_10B036392</name>
</gene>
<name>A0A8B6H7P4_MYTGA</name>
<keyword evidence="1" id="KW-0732">Signal</keyword>
<reference evidence="2" key="1">
    <citation type="submission" date="2018-11" db="EMBL/GenBank/DDBJ databases">
        <authorList>
            <person name="Alioto T."/>
            <person name="Alioto T."/>
        </authorList>
    </citation>
    <scope>NUCLEOTIDE SEQUENCE</scope>
</reference>
<evidence type="ECO:0000256" key="1">
    <source>
        <dbReference type="SAM" id="SignalP"/>
    </source>
</evidence>
<comment type="caution">
    <text evidence="2">The sequence shown here is derived from an EMBL/GenBank/DDBJ whole genome shotgun (WGS) entry which is preliminary data.</text>
</comment>
<keyword evidence="3" id="KW-1185">Reference proteome</keyword>
<organism evidence="2 3">
    <name type="scientific">Mytilus galloprovincialis</name>
    <name type="common">Mediterranean mussel</name>
    <dbReference type="NCBI Taxonomy" id="29158"/>
    <lineage>
        <taxon>Eukaryota</taxon>
        <taxon>Metazoa</taxon>
        <taxon>Spiralia</taxon>
        <taxon>Lophotrochozoa</taxon>
        <taxon>Mollusca</taxon>
        <taxon>Bivalvia</taxon>
        <taxon>Autobranchia</taxon>
        <taxon>Pteriomorphia</taxon>
        <taxon>Mytilida</taxon>
        <taxon>Mytiloidea</taxon>
        <taxon>Mytilidae</taxon>
        <taxon>Mytilinae</taxon>
        <taxon>Mytilus</taxon>
    </lineage>
</organism>
<feature type="chain" id="PRO_5032462329" evidence="1">
    <location>
        <begin position="19"/>
        <end position="108"/>
    </location>
</feature>
<evidence type="ECO:0000313" key="2">
    <source>
        <dbReference type="EMBL" id="VDI75283.1"/>
    </source>
</evidence>
<sequence length="108" mass="11957">MKIAIVFCLLAAVVTAQAAYSSMRKADSKVKALAVKVEGEVESVMGTQYHGFIIISYREEVSRRGTKYLLKVKTKKVYLHVKAFVSTSGAISAVKAVLKKKNDRLEDF</sequence>
<proteinExistence type="predicted"/>
<dbReference type="Gene3D" id="3.10.450.10">
    <property type="match status" value="1"/>
</dbReference>
<evidence type="ECO:0000313" key="3">
    <source>
        <dbReference type="Proteomes" id="UP000596742"/>
    </source>
</evidence>
<protein>
    <submittedName>
        <fullName evidence="2">Uncharacterized protein</fullName>
    </submittedName>
</protein>
<dbReference type="EMBL" id="UYJE01009653">
    <property type="protein sequence ID" value="VDI75283.1"/>
    <property type="molecule type" value="Genomic_DNA"/>
</dbReference>